<dbReference type="SMART" id="SM00800">
    <property type="entry name" value="uDENN"/>
    <property type="match status" value="1"/>
</dbReference>
<feature type="compositionally biased region" description="Low complexity" evidence="1">
    <location>
        <begin position="372"/>
        <end position="384"/>
    </location>
</feature>
<comment type="caution">
    <text evidence="3">The sequence shown here is derived from an EMBL/GenBank/DDBJ whole genome shotgun (WGS) entry which is preliminary data.</text>
</comment>
<dbReference type="SMART" id="SM00799">
    <property type="entry name" value="DENN"/>
    <property type="match status" value="1"/>
</dbReference>
<dbReference type="Proteomes" id="UP000077202">
    <property type="component" value="Unassembled WGS sequence"/>
</dbReference>
<accession>A0A176W741</accession>
<name>A0A176W741_MARPO</name>
<dbReference type="Gene3D" id="3.30.450.200">
    <property type="match status" value="1"/>
</dbReference>
<dbReference type="Pfam" id="PF03456">
    <property type="entry name" value="uDENN"/>
    <property type="match status" value="1"/>
</dbReference>
<feature type="region of interest" description="Disordered" evidence="1">
    <location>
        <begin position="328"/>
        <end position="348"/>
    </location>
</feature>
<feature type="compositionally biased region" description="Basic and acidic residues" evidence="1">
    <location>
        <begin position="400"/>
        <end position="411"/>
    </location>
</feature>
<dbReference type="InterPro" id="IPR043153">
    <property type="entry name" value="DENN_C"/>
</dbReference>
<organism evidence="3 4">
    <name type="scientific">Marchantia polymorpha subsp. ruderalis</name>
    <dbReference type="NCBI Taxonomy" id="1480154"/>
    <lineage>
        <taxon>Eukaryota</taxon>
        <taxon>Viridiplantae</taxon>
        <taxon>Streptophyta</taxon>
        <taxon>Embryophyta</taxon>
        <taxon>Marchantiophyta</taxon>
        <taxon>Marchantiopsida</taxon>
        <taxon>Marchantiidae</taxon>
        <taxon>Marchantiales</taxon>
        <taxon>Marchantiaceae</taxon>
        <taxon>Marchantia</taxon>
    </lineage>
</organism>
<feature type="region of interest" description="Disordered" evidence="1">
    <location>
        <begin position="477"/>
        <end position="496"/>
    </location>
</feature>
<dbReference type="AlphaFoldDB" id="A0A176W741"/>
<feature type="compositionally biased region" description="Acidic residues" evidence="1">
    <location>
        <begin position="482"/>
        <end position="496"/>
    </location>
</feature>
<keyword evidence="4" id="KW-1185">Reference proteome</keyword>
<dbReference type="PROSITE" id="PS50211">
    <property type="entry name" value="DENN"/>
    <property type="match status" value="1"/>
</dbReference>
<dbReference type="InterPro" id="IPR005113">
    <property type="entry name" value="uDENN_dom"/>
</dbReference>
<dbReference type="PANTHER" id="PTHR15288:SF0">
    <property type="entry name" value="UDENN DOMAIN-CONTAINING PROTEIN"/>
    <property type="match status" value="1"/>
</dbReference>
<dbReference type="InterPro" id="IPR001194">
    <property type="entry name" value="cDENN_dom"/>
</dbReference>
<evidence type="ECO:0000256" key="1">
    <source>
        <dbReference type="SAM" id="MobiDB-lite"/>
    </source>
</evidence>
<evidence type="ECO:0000259" key="2">
    <source>
        <dbReference type="PROSITE" id="PS50211"/>
    </source>
</evidence>
<feature type="domain" description="UDENN" evidence="2">
    <location>
        <begin position="147"/>
        <end position="821"/>
    </location>
</feature>
<evidence type="ECO:0000313" key="3">
    <source>
        <dbReference type="EMBL" id="OAE28282.1"/>
    </source>
</evidence>
<dbReference type="Pfam" id="PF02141">
    <property type="entry name" value="DENN"/>
    <property type="match status" value="1"/>
</dbReference>
<proteinExistence type="predicted"/>
<reference evidence="3" key="1">
    <citation type="submission" date="2016-03" db="EMBL/GenBank/DDBJ databases">
        <title>Mechanisms controlling the formation of the plant cell surface in tip-growing cells are functionally conserved among land plants.</title>
        <authorList>
            <person name="Honkanen S."/>
            <person name="Jones V.A."/>
            <person name="Morieri G."/>
            <person name="Champion C."/>
            <person name="Hetherington A.J."/>
            <person name="Kelly S."/>
            <person name="Saint-Marcoux D."/>
            <person name="Proust H."/>
            <person name="Prescott H."/>
            <person name="Dolan L."/>
        </authorList>
    </citation>
    <scope>NUCLEOTIDE SEQUENCE [LARGE SCALE GENOMIC DNA]</scope>
    <source>
        <tissue evidence="3">Whole gametophyte</tissue>
    </source>
</reference>
<sequence>MAERQSVNDVEKPPNHLNQTTEEVARAAVAAAAAVRPRPSIVVSSKYQSANNFHKWRRSLQKAFKWGTGTRERDRRNLFNPELLTRQKRQWSELQLQALEKKQTKKERVCFFEHFVVVGLHPSANVEATEVAFAKKKAWQRDSERSEWLGGDAKTQHRGPPQPTLEPQVLFKYPPGKRLPLKSKDLPAFCFPSGVEARLMERTPSMSELNEVMYGQSHQKRDDQSFIFLLKVADNVTLYGVCVLVTEIVQRLPGILAMNTAQSPPRSQPSRFLVSAPRCYCFLTKLPFFNLHFEVLNSIIAQERLDRITQCVNEMTLAQHVPSMVEAVSKGSLSSPGNEDDPDGWMESAIPVDSVLGATAAAAGLISEKDVPSFSSKSSGPLSPDGHLTSLSPTSVTGADGKDSNGYRDTDNVLPEEERQEGEDQGLNSMGRLAVELKNIGNGSKMVPSSSERELVRMGHERMESSESIYSVFESSVRSMDSDDDGGDDETSPFTEEDCYGSQAVLSWAEANNNDSLRLVCAYHRTPVPKRGETTVFHPLEHLQPMNFSRSGEIPASLMGIRLMDRHACRTSLEVAEVQAAVMAGEEALSISTWAVATVCRALSLDNVLTLFAGALLEKQMVVICPNLGVLSAVVMSLIPMIRPYEWQSLLLPILPNKMLDFLEAPVPFIVGVQHKTHEVRVKSANLIRVNVYKDKVTASYMPQLPRHRELFSTLEPYYNKLAAEQSVAKRHPIHEFNEVQAQASEGFLAVLQNYLESLCMDLRAHTITNVQSNDDKVSLLLKESFIDSFGSRDRPFIKLFADTQLFSVYTDAVLSSYQNS</sequence>
<gene>
    <name evidence="3" type="ORF">AXG93_223s1180</name>
</gene>
<dbReference type="PANTHER" id="PTHR15288">
    <property type="entry name" value="DENN DOMAIN-CONTAINING PROTEIN 2"/>
    <property type="match status" value="1"/>
</dbReference>
<dbReference type="EMBL" id="LVLJ01001743">
    <property type="protein sequence ID" value="OAE28282.1"/>
    <property type="molecule type" value="Genomic_DNA"/>
</dbReference>
<evidence type="ECO:0000313" key="4">
    <source>
        <dbReference type="Proteomes" id="UP000077202"/>
    </source>
</evidence>
<feature type="region of interest" description="Disordered" evidence="1">
    <location>
        <begin position="370"/>
        <end position="428"/>
    </location>
</feature>
<dbReference type="InterPro" id="IPR051942">
    <property type="entry name" value="DENN_domain_containing_2"/>
</dbReference>
<feature type="region of interest" description="Disordered" evidence="1">
    <location>
        <begin position="144"/>
        <end position="167"/>
    </location>
</feature>
<dbReference type="InterPro" id="IPR037516">
    <property type="entry name" value="Tripartite_DENN"/>
</dbReference>
<feature type="compositionally biased region" description="Acidic residues" evidence="1">
    <location>
        <begin position="414"/>
        <end position="424"/>
    </location>
</feature>
<protein>
    <recommendedName>
        <fullName evidence="2">UDENN domain-containing protein</fullName>
    </recommendedName>
</protein>
<dbReference type="Gene3D" id="3.40.50.11500">
    <property type="match status" value="1"/>
</dbReference>